<dbReference type="InterPro" id="IPR023393">
    <property type="entry name" value="START-like_dom_sf"/>
</dbReference>
<dbReference type="Proteomes" id="UP000198506">
    <property type="component" value="Unassembled WGS sequence"/>
</dbReference>
<evidence type="ECO:0000259" key="1">
    <source>
        <dbReference type="Pfam" id="PF03364"/>
    </source>
</evidence>
<feature type="domain" description="Coenzyme Q-binding protein COQ10 START" evidence="1">
    <location>
        <begin position="10"/>
        <end position="108"/>
    </location>
</feature>
<sequence length="147" mass="16876">MLQVDERIEIAAPRDRVFEMWTAVGQFPSFMTGVDLVHLETEERMRWRVSVAGVDPVFYAVITELVPDRRIAWVSVDQTTMGWWIDLEDAGPERTCMTVRAIWSPRGSTTCATTAHELDERTIRCDLQRFRALVERAFVEGTLEEAA</sequence>
<dbReference type="Gene3D" id="3.30.530.20">
    <property type="match status" value="1"/>
</dbReference>
<dbReference type="SUPFAM" id="SSF55961">
    <property type="entry name" value="Bet v1-like"/>
    <property type="match status" value="1"/>
</dbReference>
<reference evidence="2 3" key="1">
    <citation type="submission" date="2016-10" db="EMBL/GenBank/DDBJ databases">
        <authorList>
            <person name="Varghese N."/>
            <person name="Submissions S."/>
        </authorList>
    </citation>
    <scope>NUCLEOTIDE SEQUENCE [LARGE SCALE GENOMIC DNA]</scope>
    <source>
        <strain evidence="2 3">IAM 15147</strain>
    </source>
</reference>
<gene>
    <name evidence="2" type="ORF">SAMN04487783_1081</name>
</gene>
<dbReference type="InterPro" id="IPR005031">
    <property type="entry name" value="COQ10_START"/>
</dbReference>
<dbReference type="InterPro" id="IPR047137">
    <property type="entry name" value="ORF3"/>
</dbReference>
<accession>A0AA94KZ78</accession>
<evidence type="ECO:0000313" key="2">
    <source>
        <dbReference type="EMBL" id="SFS08315.1"/>
    </source>
</evidence>
<evidence type="ECO:0000313" key="3">
    <source>
        <dbReference type="Proteomes" id="UP000198506"/>
    </source>
</evidence>
<comment type="caution">
    <text evidence="2">The sequence shown here is derived from an EMBL/GenBank/DDBJ whole genome shotgun (WGS) entry which is preliminary data.</text>
</comment>
<dbReference type="PANTHER" id="PTHR33824:SF7">
    <property type="entry name" value="POLYKETIDE CYCLASE_DEHYDRASE AND LIPID TRANSPORT SUPERFAMILY PROTEIN"/>
    <property type="match status" value="1"/>
</dbReference>
<keyword evidence="3" id="KW-1185">Reference proteome</keyword>
<dbReference type="Pfam" id="PF03364">
    <property type="entry name" value="Polyketide_cyc"/>
    <property type="match status" value="1"/>
</dbReference>
<protein>
    <submittedName>
        <fullName evidence="2">Activator of Hsp90 ATPase homolog 1-like protein</fullName>
    </submittedName>
</protein>
<dbReference type="AlphaFoldDB" id="A0AA94KZ78"/>
<dbReference type="RefSeq" id="WP_177220260.1">
    <property type="nucleotide sequence ID" value="NZ_FOZN01000002.1"/>
</dbReference>
<name>A0AA94KZ78_9MICO</name>
<proteinExistence type="predicted"/>
<dbReference type="EMBL" id="FOZN01000002">
    <property type="protein sequence ID" value="SFS08315.1"/>
    <property type="molecule type" value="Genomic_DNA"/>
</dbReference>
<dbReference type="PANTHER" id="PTHR33824">
    <property type="entry name" value="POLYKETIDE CYCLASE/DEHYDRASE AND LIPID TRANSPORT SUPERFAMILY PROTEIN"/>
    <property type="match status" value="1"/>
</dbReference>
<organism evidence="2 3">
    <name type="scientific">Agrococcus baldri</name>
    <dbReference type="NCBI Taxonomy" id="153730"/>
    <lineage>
        <taxon>Bacteria</taxon>
        <taxon>Bacillati</taxon>
        <taxon>Actinomycetota</taxon>
        <taxon>Actinomycetes</taxon>
        <taxon>Micrococcales</taxon>
        <taxon>Microbacteriaceae</taxon>
        <taxon>Agrococcus</taxon>
    </lineage>
</organism>